<proteinExistence type="predicted"/>
<reference evidence="2 3" key="1">
    <citation type="submission" date="2019-02" db="EMBL/GenBank/DDBJ databases">
        <title>Pedobacter sp. RP-3-8 sp. nov., isolated from Arctic soil.</title>
        <authorList>
            <person name="Dahal R.H."/>
        </authorList>
    </citation>
    <scope>NUCLEOTIDE SEQUENCE [LARGE SCALE GENOMIC DNA]</scope>
    <source>
        <strain evidence="2 3">RP-3-8</strain>
    </source>
</reference>
<comment type="caution">
    <text evidence="2">The sequence shown here is derived from an EMBL/GenBank/DDBJ whole genome shotgun (WGS) entry which is preliminary data.</text>
</comment>
<dbReference type="Proteomes" id="UP000291117">
    <property type="component" value="Unassembled WGS sequence"/>
</dbReference>
<evidence type="ECO:0008006" key="4">
    <source>
        <dbReference type="Google" id="ProtNLM"/>
    </source>
</evidence>
<evidence type="ECO:0000256" key="1">
    <source>
        <dbReference type="SAM" id="SignalP"/>
    </source>
</evidence>
<dbReference type="AlphaFoldDB" id="A0A4R0NHL3"/>
<accession>A0A4R0NHL3</accession>
<dbReference type="RefSeq" id="WP_131607763.1">
    <property type="nucleotide sequence ID" value="NZ_SJSM01000002.1"/>
</dbReference>
<gene>
    <name evidence="2" type="ORF">EZ444_05775</name>
</gene>
<keyword evidence="1" id="KW-0732">Signal</keyword>
<feature type="chain" id="PRO_5020312637" description="TerB family tellurite resistance protein" evidence="1">
    <location>
        <begin position="20"/>
        <end position="218"/>
    </location>
</feature>
<protein>
    <recommendedName>
        <fullName evidence="4">TerB family tellurite resistance protein</fullName>
    </recommendedName>
</protein>
<evidence type="ECO:0000313" key="3">
    <source>
        <dbReference type="Proteomes" id="UP000291117"/>
    </source>
</evidence>
<name>A0A4R0NHL3_9SPHI</name>
<organism evidence="2 3">
    <name type="scientific">Pedobacter hiemivivus</name>
    <dbReference type="NCBI Taxonomy" id="2530454"/>
    <lineage>
        <taxon>Bacteria</taxon>
        <taxon>Pseudomonadati</taxon>
        <taxon>Bacteroidota</taxon>
        <taxon>Sphingobacteriia</taxon>
        <taxon>Sphingobacteriales</taxon>
        <taxon>Sphingobacteriaceae</taxon>
        <taxon>Pedobacter</taxon>
    </lineage>
</organism>
<dbReference type="OrthoDB" id="822368at2"/>
<feature type="signal peptide" evidence="1">
    <location>
        <begin position="1"/>
        <end position="19"/>
    </location>
</feature>
<sequence length="218" mass="24448">MKPLIITSFLWLMALAGFSQQKALNIPGIHQLVADSKSENELQKSARDKQAVTTANEQANRTMLARLKVKYRQLQDRFHTIGLIIDAANIGIQASPMVDRIIQNQAGIYRIAAEQPLFIGIAYQTELEFVSKSRALVNYLIGLSASIGAVNQMKASDRKILFDYVLFQLSTIQELSTGLFNSMQYSQAIGLKRSLNPFQDYIDQDQAIIGDIFQNAKY</sequence>
<dbReference type="EMBL" id="SJSM01000002">
    <property type="protein sequence ID" value="TCC98783.1"/>
    <property type="molecule type" value="Genomic_DNA"/>
</dbReference>
<keyword evidence="3" id="KW-1185">Reference proteome</keyword>
<evidence type="ECO:0000313" key="2">
    <source>
        <dbReference type="EMBL" id="TCC98783.1"/>
    </source>
</evidence>